<dbReference type="AlphaFoldDB" id="A0A084GQT3"/>
<keyword evidence="5 6" id="KW-0472">Membrane</keyword>
<dbReference type="InterPro" id="IPR050833">
    <property type="entry name" value="Poly_Biosynth_Transport"/>
</dbReference>
<feature type="transmembrane region" description="Helical" evidence="6">
    <location>
        <begin position="365"/>
        <end position="385"/>
    </location>
</feature>
<evidence type="ECO:0000256" key="2">
    <source>
        <dbReference type="ARBA" id="ARBA00022475"/>
    </source>
</evidence>
<feature type="transmembrane region" description="Helical" evidence="6">
    <location>
        <begin position="452"/>
        <end position="473"/>
    </location>
</feature>
<name>A0A084GQT3_METID</name>
<protein>
    <submittedName>
        <fullName evidence="7">Uncharacterized protein</fullName>
    </submittedName>
</protein>
<feature type="transmembrane region" description="Helical" evidence="6">
    <location>
        <begin position="291"/>
        <end position="312"/>
    </location>
</feature>
<accession>A0A084GQT3</accession>
<evidence type="ECO:0000256" key="1">
    <source>
        <dbReference type="ARBA" id="ARBA00004651"/>
    </source>
</evidence>
<keyword evidence="2" id="KW-1003">Cell membrane</keyword>
<feature type="transmembrane region" description="Helical" evidence="6">
    <location>
        <begin position="332"/>
        <end position="353"/>
    </location>
</feature>
<feature type="transmembrane region" description="Helical" evidence="6">
    <location>
        <begin position="53"/>
        <end position="72"/>
    </location>
</feature>
<organism evidence="7 8">
    <name type="scientific">Metabacillus indicus</name>
    <name type="common">Bacillus indicus</name>
    <dbReference type="NCBI Taxonomy" id="246786"/>
    <lineage>
        <taxon>Bacteria</taxon>
        <taxon>Bacillati</taxon>
        <taxon>Bacillota</taxon>
        <taxon>Bacilli</taxon>
        <taxon>Bacillales</taxon>
        <taxon>Bacillaceae</taxon>
        <taxon>Metabacillus</taxon>
    </lineage>
</organism>
<evidence type="ECO:0000256" key="5">
    <source>
        <dbReference type="ARBA" id="ARBA00023136"/>
    </source>
</evidence>
<feature type="transmembrane region" description="Helical" evidence="6">
    <location>
        <begin position="235"/>
        <end position="259"/>
    </location>
</feature>
<feature type="transmembrane region" description="Helical" evidence="6">
    <location>
        <begin position="392"/>
        <end position="408"/>
    </location>
</feature>
<comment type="subcellular location">
    <subcellularLocation>
        <location evidence="1">Cell membrane</location>
        <topology evidence="1">Multi-pass membrane protein</topology>
    </subcellularLocation>
</comment>
<dbReference type="PANTHER" id="PTHR30250:SF29">
    <property type="entry name" value="POLYSACCHARIDE BIOSYNTHESIS PROTEIN C-TERMINAL DOMAIN-CONTAINING PROTEIN"/>
    <property type="match status" value="1"/>
</dbReference>
<dbReference type="PANTHER" id="PTHR30250">
    <property type="entry name" value="PST FAMILY PREDICTED COLANIC ACID TRANSPORTER"/>
    <property type="match status" value="1"/>
</dbReference>
<comment type="caution">
    <text evidence="7">The sequence shown here is derived from an EMBL/GenBank/DDBJ whole genome shotgun (WGS) entry which is preliminary data.</text>
</comment>
<evidence type="ECO:0000256" key="4">
    <source>
        <dbReference type="ARBA" id="ARBA00022989"/>
    </source>
</evidence>
<dbReference type="OrthoDB" id="9775950at2"/>
<evidence type="ECO:0000313" key="7">
    <source>
        <dbReference type="EMBL" id="KEZ49695.1"/>
    </source>
</evidence>
<feature type="transmembrane region" description="Helical" evidence="6">
    <location>
        <begin position="485"/>
        <end position="506"/>
    </location>
</feature>
<feature type="transmembrane region" description="Helical" evidence="6">
    <location>
        <begin position="12"/>
        <end position="33"/>
    </location>
</feature>
<feature type="transmembrane region" description="Helical" evidence="6">
    <location>
        <begin position="131"/>
        <end position="149"/>
    </location>
</feature>
<dbReference type="InterPro" id="IPR024923">
    <property type="entry name" value="PG_synth_SpoVB"/>
</dbReference>
<dbReference type="CDD" id="cd13124">
    <property type="entry name" value="MATE_SpoVB_like"/>
    <property type="match status" value="1"/>
</dbReference>
<proteinExistence type="predicted"/>
<dbReference type="GO" id="GO:0005886">
    <property type="term" value="C:plasma membrane"/>
    <property type="evidence" value="ECO:0007669"/>
    <property type="project" value="UniProtKB-SubCell"/>
</dbReference>
<feature type="transmembrane region" description="Helical" evidence="6">
    <location>
        <begin position="420"/>
        <end position="440"/>
    </location>
</feature>
<dbReference type="EMBL" id="JNVC02000009">
    <property type="protein sequence ID" value="KEZ49695.1"/>
    <property type="molecule type" value="Genomic_DNA"/>
</dbReference>
<dbReference type="PIRSF" id="PIRSF038958">
    <property type="entry name" value="PG_synth_SpoVB"/>
    <property type="match status" value="1"/>
</dbReference>
<feature type="transmembrane region" description="Helical" evidence="6">
    <location>
        <begin position="93"/>
        <end position="111"/>
    </location>
</feature>
<feature type="transmembrane region" description="Helical" evidence="6">
    <location>
        <begin position="170"/>
        <end position="188"/>
    </location>
</feature>
<sequence>MDVRSGPSKHLFLQGTAVLTIAALLIKIMSAAYRVPYQNIVGDIGFYIYQQVYPFYGIAIMLATTGFPVIISKMMIEFVEKGNASSNSKILRVSFLFLFAVGLIFYLILYIGSDQLASFMGDPELAPLIRVISFSFLLVPFVSILRGYFQGEENMLPTAVSQVAEQGIRVLTILIFSYLLINNGYSLYEAGQGALFGSLTGGFAAFILLAVFLSKDKRGVSFFGKNDSSIRTSHILSYLVKHSLTISITSLMIIFIQLIDAMQLYSELLKNGFEMSDAKRMKGIYDRGQPLIQLGTVVATSFSLSLVPLIAYAKRSGNHAVISERITASLKICTVVGAGASAGLIMIMEPLNIMLFKNESGTEVLAVLSLSVIFTSYSLTLAAILQGLNYTVFPAFAVLIGTAAKLALNELLVPEFGTAGAAFATVAAYGVIAGLNTGYLKSKGYGLAGRVNTGKVAAAALIMMGALFAYSALFSESWMAGNRLAASAGALCGALFGGTIYLIAILKLSIFTQKELEAFPGGKKLGAFLK</sequence>
<dbReference type="Pfam" id="PF01943">
    <property type="entry name" value="Polysacc_synt"/>
    <property type="match status" value="1"/>
</dbReference>
<dbReference type="InterPro" id="IPR002797">
    <property type="entry name" value="Polysacc_synth"/>
</dbReference>
<keyword evidence="4 6" id="KW-1133">Transmembrane helix</keyword>
<evidence type="ECO:0000256" key="6">
    <source>
        <dbReference type="SAM" id="Phobius"/>
    </source>
</evidence>
<dbReference type="STRING" id="246786.GS18_0214795"/>
<feature type="transmembrane region" description="Helical" evidence="6">
    <location>
        <begin position="194"/>
        <end position="214"/>
    </location>
</feature>
<gene>
    <name evidence="7" type="ORF">GS18_0214795</name>
</gene>
<keyword evidence="8" id="KW-1185">Reference proteome</keyword>
<evidence type="ECO:0000256" key="3">
    <source>
        <dbReference type="ARBA" id="ARBA00022692"/>
    </source>
</evidence>
<dbReference type="Proteomes" id="UP000028549">
    <property type="component" value="Unassembled WGS sequence"/>
</dbReference>
<reference evidence="7 8" key="1">
    <citation type="journal article" date="2005" name="Int. J. Syst. Evol. Microbiol.">
        <title>Bacillus cibi sp. nov., isolated from jeotgal, a traditional Korean fermented seafood.</title>
        <authorList>
            <person name="Yoon J.H."/>
            <person name="Lee C.H."/>
            <person name="Oh T.K."/>
        </authorList>
    </citation>
    <scope>NUCLEOTIDE SEQUENCE [LARGE SCALE GENOMIC DNA]</scope>
    <source>
        <strain evidence="7 8">DSM 16189</strain>
    </source>
</reference>
<dbReference type="RefSeq" id="WP_029566239.1">
    <property type="nucleotide sequence ID" value="NZ_JNVC02000009.1"/>
</dbReference>
<keyword evidence="3 6" id="KW-0812">Transmembrane</keyword>
<evidence type="ECO:0000313" key="8">
    <source>
        <dbReference type="Proteomes" id="UP000028549"/>
    </source>
</evidence>